<sequence>MLKKIRTRSSEPTRWLRGTEPELCDGLRATLSVFARVLDSSEPPRWLRGTEPELRDGLRS</sequence>
<protein>
    <submittedName>
        <fullName evidence="1">Uncharacterized protein</fullName>
    </submittedName>
</protein>
<reference evidence="1 2" key="1">
    <citation type="journal article" date="2021" name="BMC Genomics">
        <title>Datura genome reveals duplications of psychoactive alkaloid biosynthetic genes and high mutation rate following tissue culture.</title>
        <authorList>
            <person name="Rajewski A."/>
            <person name="Carter-House D."/>
            <person name="Stajich J."/>
            <person name="Litt A."/>
        </authorList>
    </citation>
    <scope>NUCLEOTIDE SEQUENCE [LARGE SCALE GENOMIC DNA]</scope>
    <source>
        <strain evidence="1">AR-01</strain>
    </source>
</reference>
<gene>
    <name evidence="1" type="ORF">HAX54_000260</name>
</gene>
<accession>A0ABS8WSR3</accession>
<comment type="caution">
    <text evidence="1">The sequence shown here is derived from an EMBL/GenBank/DDBJ whole genome shotgun (WGS) entry which is preliminary data.</text>
</comment>
<keyword evidence="2" id="KW-1185">Reference proteome</keyword>
<evidence type="ECO:0000313" key="1">
    <source>
        <dbReference type="EMBL" id="MCE3214916.1"/>
    </source>
</evidence>
<feature type="non-terminal residue" evidence="1">
    <location>
        <position position="60"/>
    </location>
</feature>
<proteinExistence type="predicted"/>
<dbReference type="EMBL" id="JACEIK010010058">
    <property type="protein sequence ID" value="MCE3214916.1"/>
    <property type="molecule type" value="Genomic_DNA"/>
</dbReference>
<dbReference type="Proteomes" id="UP000823775">
    <property type="component" value="Unassembled WGS sequence"/>
</dbReference>
<organism evidence="1 2">
    <name type="scientific">Datura stramonium</name>
    <name type="common">Jimsonweed</name>
    <name type="synonym">Common thornapple</name>
    <dbReference type="NCBI Taxonomy" id="4076"/>
    <lineage>
        <taxon>Eukaryota</taxon>
        <taxon>Viridiplantae</taxon>
        <taxon>Streptophyta</taxon>
        <taxon>Embryophyta</taxon>
        <taxon>Tracheophyta</taxon>
        <taxon>Spermatophyta</taxon>
        <taxon>Magnoliopsida</taxon>
        <taxon>eudicotyledons</taxon>
        <taxon>Gunneridae</taxon>
        <taxon>Pentapetalae</taxon>
        <taxon>asterids</taxon>
        <taxon>lamiids</taxon>
        <taxon>Solanales</taxon>
        <taxon>Solanaceae</taxon>
        <taxon>Solanoideae</taxon>
        <taxon>Datureae</taxon>
        <taxon>Datura</taxon>
    </lineage>
</organism>
<name>A0ABS8WSR3_DATST</name>
<evidence type="ECO:0000313" key="2">
    <source>
        <dbReference type="Proteomes" id="UP000823775"/>
    </source>
</evidence>